<evidence type="ECO:0000256" key="5">
    <source>
        <dbReference type="ARBA" id="ARBA00022989"/>
    </source>
</evidence>
<evidence type="ECO:0000256" key="7">
    <source>
        <dbReference type="ARBA" id="ARBA00023136"/>
    </source>
</evidence>
<evidence type="ECO:0000256" key="4">
    <source>
        <dbReference type="ARBA" id="ARBA00022692"/>
    </source>
</evidence>
<comment type="subcellular location">
    <subcellularLocation>
        <location evidence="1">Membrane</location>
        <topology evidence="1">Multi-pass membrane protein</topology>
    </subcellularLocation>
</comment>
<keyword evidence="7 8" id="KW-0472">Membrane</keyword>
<comment type="caution">
    <text evidence="10">The sequence shown here is derived from an EMBL/GenBank/DDBJ whole genome shotgun (WGS) entry which is preliminary data.</text>
</comment>
<feature type="transmembrane region" description="Helical" evidence="8">
    <location>
        <begin position="60"/>
        <end position="83"/>
    </location>
</feature>
<keyword evidence="3 8" id="KW-0813">Transport</keyword>
<evidence type="ECO:0000256" key="6">
    <source>
        <dbReference type="ARBA" id="ARBA00023065"/>
    </source>
</evidence>
<evidence type="ECO:0000313" key="11">
    <source>
        <dbReference type="Proteomes" id="UP000276133"/>
    </source>
</evidence>
<dbReference type="AlphaFoldDB" id="A0A3M7R6H7"/>
<feature type="transmembrane region" description="Helical" evidence="8">
    <location>
        <begin position="104"/>
        <end position="123"/>
    </location>
</feature>
<evidence type="ECO:0000256" key="9">
    <source>
        <dbReference type="SAM" id="MobiDB-lite"/>
    </source>
</evidence>
<dbReference type="InterPro" id="IPR002490">
    <property type="entry name" value="V-ATPase_116kDa_su"/>
</dbReference>
<proteinExistence type="inferred from homology"/>
<keyword evidence="5 8" id="KW-1133">Transmembrane helix</keyword>
<protein>
    <recommendedName>
        <fullName evidence="8">V-type proton ATPase subunit a</fullName>
    </recommendedName>
</protein>
<feature type="non-terminal residue" evidence="10">
    <location>
        <position position="1"/>
    </location>
</feature>
<dbReference type="GO" id="GO:0016471">
    <property type="term" value="C:vacuolar proton-transporting V-type ATPase complex"/>
    <property type="evidence" value="ECO:0007669"/>
    <property type="project" value="TreeGrafter"/>
</dbReference>
<dbReference type="EMBL" id="REGN01004087">
    <property type="protein sequence ID" value="RNA19203.1"/>
    <property type="molecule type" value="Genomic_DNA"/>
</dbReference>
<keyword evidence="8" id="KW-0375">Hydrogen ion transport</keyword>
<feature type="region of interest" description="Disordered" evidence="9">
    <location>
        <begin position="303"/>
        <end position="327"/>
    </location>
</feature>
<evidence type="ECO:0000256" key="8">
    <source>
        <dbReference type="RuleBase" id="RU361189"/>
    </source>
</evidence>
<feature type="transmembrane region" description="Helical" evidence="8">
    <location>
        <begin position="406"/>
        <end position="430"/>
    </location>
</feature>
<dbReference type="STRING" id="10195.A0A3M7R6H7"/>
<dbReference type="Proteomes" id="UP000276133">
    <property type="component" value="Unassembled WGS sequence"/>
</dbReference>
<dbReference type="Pfam" id="PF01496">
    <property type="entry name" value="V_ATPase_I"/>
    <property type="match status" value="2"/>
</dbReference>
<dbReference type="GO" id="GO:0007035">
    <property type="term" value="P:vacuolar acidification"/>
    <property type="evidence" value="ECO:0007669"/>
    <property type="project" value="TreeGrafter"/>
</dbReference>
<dbReference type="GO" id="GO:0051117">
    <property type="term" value="F:ATPase binding"/>
    <property type="evidence" value="ECO:0007669"/>
    <property type="project" value="TreeGrafter"/>
</dbReference>
<dbReference type="PANTHER" id="PTHR11629:SF63">
    <property type="entry name" value="V-TYPE PROTON ATPASE SUBUNIT A"/>
    <property type="match status" value="1"/>
</dbReference>
<reference evidence="10 11" key="1">
    <citation type="journal article" date="2018" name="Sci. Rep.">
        <title>Genomic signatures of local adaptation to the degree of environmental predictability in rotifers.</title>
        <authorList>
            <person name="Franch-Gras L."/>
            <person name="Hahn C."/>
            <person name="Garcia-Roger E.M."/>
            <person name="Carmona M.J."/>
            <person name="Serra M."/>
            <person name="Gomez A."/>
        </authorList>
    </citation>
    <scope>NUCLEOTIDE SEQUENCE [LARGE SCALE GENOMIC DNA]</scope>
    <source>
        <strain evidence="10">HYR1</strain>
    </source>
</reference>
<comment type="similarity">
    <text evidence="2 8">Belongs to the V-ATPase 116 kDa subunit family.</text>
</comment>
<dbReference type="PANTHER" id="PTHR11629">
    <property type="entry name" value="VACUOLAR PROTON ATPASES"/>
    <property type="match status" value="1"/>
</dbReference>
<accession>A0A3M7R6H7</accession>
<keyword evidence="6 8" id="KW-0406">Ion transport</keyword>
<keyword evidence="11" id="KW-1185">Reference proteome</keyword>
<dbReference type="GO" id="GO:0033179">
    <property type="term" value="C:proton-transporting V-type ATPase, V0 domain"/>
    <property type="evidence" value="ECO:0007669"/>
    <property type="project" value="InterPro"/>
</dbReference>
<gene>
    <name evidence="10" type="ORF">BpHYR1_048641</name>
</gene>
<dbReference type="GO" id="GO:0005886">
    <property type="term" value="C:plasma membrane"/>
    <property type="evidence" value="ECO:0007669"/>
    <property type="project" value="TreeGrafter"/>
</dbReference>
<evidence type="ECO:0000313" key="10">
    <source>
        <dbReference type="EMBL" id="RNA19203.1"/>
    </source>
</evidence>
<organism evidence="10 11">
    <name type="scientific">Brachionus plicatilis</name>
    <name type="common">Marine rotifer</name>
    <name type="synonym">Brachionus muelleri</name>
    <dbReference type="NCBI Taxonomy" id="10195"/>
    <lineage>
        <taxon>Eukaryota</taxon>
        <taxon>Metazoa</taxon>
        <taxon>Spiralia</taxon>
        <taxon>Gnathifera</taxon>
        <taxon>Rotifera</taxon>
        <taxon>Eurotatoria</taxon>
        <taxon>Monogononta</taxon>
        <taxon>Pseudotrocha</taxon>
        <taxon>Ploima</taxon>
        <taxon>Brachionidae</taxon>
        <taxon>Brachionus</taxon>
    </lineage>
</organism>
<evidence type="ECO:0000256" key="3">
    <source>
        <dbReference type="ARBA" id="ARBA00022448"/>
    </source>
</evidence>
<dbReference type="GO" id="GO:0046961">
    <property type="term" value="F:proton-transporting ATPase activity, rotational mechanism"/>
    <property type="evidence" value="ECO:0007669"/>
    <property type="project" value="InterPro"/>
</dbReference>
<feature type="transmembrane region" description="Helical" evidence="8">
    <location>
        <begin position="260"/>
        <end position="283"/>
    </location>
</feature>
<evidence type="ECO:0000256" key="1">
    <source>
        <dbReference type="ARBA" id="ARBA00004141"/>
    </source>
</evidence>
<sequence length="473" mass="53911">KKIDVNFQTIVHFLDTKEAPPTFNRVDKFTSGFQNIVNAYGVPSYREINPTPFYVVTFPFLFGVMFGDAGHGLLMLLAAAYLIKKENYLKKAIKGNEIMELFFGGRYIMFLMAVFSIYAGFLYNDFFSKSTNIFGSKWKVTLPKDFPFEDIQQLTLNPDPYANVTYRMYSGSPYPFGVDPVWQLATNKITFTNGLKMKFSVIIGIMQMYAGTNDKQTGACAPNILLELINMFFLKDGAVTVVDGENKYDECKRLYPGQHIIQMVFVIVAVLCVPVMLFTKPLLKLREHNRRSKYGARFTGHVNPLSVNGHSSDEDDKNAKAQSMGHSSNSVLNLEDDVDLEEEHFEFGEVFVEQTIHTIEYFLGCVSHTASYLRLWALSLAHAELSEVLWTMMFKMGLNMHPPVGAFIMFFIFNAWGIITIGILCVMEGLSAFLHALRLHWVEFQSKFYKGEGYEFIPFSFEKILNEAELAEK</sequence>
<keyword evidence="4 8" id="KW-0812">Transmembrane</keyword>
<dbReference type="OrthoDB" id="6412104at2759"/>
<name>A0A3M7R6H7_BRAPC</name>
<feature type="transmembrane region" description="Helical" evidence="8">
    <location>
        <begin position="375"/>
        <end position="394"/>
    </location>
</feature>
<comment type="function">
    <text evidence="8">Essential component of the vacuolar proton pump (V-ATPase), a multimeric enzyme that catalyzes the translocation of protons across the membranes. Required for assembly and activity of the V-ATPase.</text>
</comment>
<evidence type="ECO:0000256" key="2">
    <source>
        <dbReference type="ARBA" id="ARBA00009904"/>
    </source>
</evidence>